<name>X6MG04_RETFI</name>
<accession>X6MG04</accession>
<keyword evidence="3" id="KW-1185">Reference proteome</keyword>
<evidence type="ECO:0000313" key="2">
    <source>
        <dbReference type="EMBL" id="ETO12928.1"/>
    </source>
</evidence>
<comment type="caution">
    <text evidence="2">The sequence shown here is derived from an EMBL/GenBank/DDBJ whole genome shotgun (WGS) entry which is preliminary data.</text>
</comment>
<feature type="compositionally biased region" description="Basic and acidic residues" evidence="1">
    <location>
        <begin position="173"/>
        <end position="187"/>
    </location>
</feature>
<dbReference type="Proteomes" id="UP000023152">
    <property type="component" value="Unassembled WGS sequence"/>
</dbReference>
<sequence>EMMENDTNYHGSAFEVKSAIDTIASQGTDLLNTDDVEMTENKNQGEQDDLKKGRNWDVALQLFDHCRDQNSRWVTMRQIHVYVLWLSHHLKKVDWDSVRRTQRITVKARPFLKRVLTFTHPDILHTDPSCVGRALEAKPVSIRRKDDRKWKRVTDAPIKEDEEEEEEEEEEEQKEKKDAQETDERARNVMGSQSDANMDVENDALNINVVSTTQPEMSTEQEKTEEEIAYLKKVWGDHDAKFFVKELRWIFESCLVIENDDDELGDDNSTCSWDTIIRFVKPYVYDSGIVTRIEADLRQLNGNHNVFREEFEQFKTILNVPANIASSLFDRIRHFCESVSWEQMLWFVEFVEKYLKKCELAIEKKCELGEDEDPTIEELHNFLELESQELSKWLFTTVLRKTTNKVSWTEFRQYLREWAEQKEQVNEFFDDLQIEREAQTLLDDKVDTVVDDVKNIRNFLDSSAILPNNKKDLMKKDKEELIQMLLQSEFFQAIEERRKQEKSQNSAFLARTQVNMPTF</sequence>
<evidence type="ECO:0000256" key="1">
    <source>
        <dbReference type="SAM" id="MobiDB-lite"/>
    </source>
</evidence>
<keyword evidence="2" id="KW-0540">Nuclease</keyword>
<dbReference type="AlphaFoldDB" id="X6MG04"/>
<dbReference type="GO" id="GO:0004527">
    <property type="term" value="F:exonuclease activity"/>
    <property type="evidence" value="ECO:0007669"/>
    <property type="project" value="UniProtKB-KW"/>
</dbReference>
<dbReference type="EMBL" id="ASPP01020960">
    <property type="protein sequence ID" value="ETO12928.1"/>
    <property type="molecule type" value="Genomic_DNA"/>
</dbReference>
<feature type="non-terminal residue" evidence="2">
    <location>
        <position position="1"/>
    </location>
</feature>
<gene>
    <name evidence="2" type="ORF">RFI_24445</name>
</gene>
<protein>
    <submittedName>
        <fullName evidence="2">Exosome complex exonuclease</fullName>
    </submittedName>
</protein>
<keyword evidence="2" id="KW-0378">Hydrolase</keyword>
<organism evidence="2 3">
    <name type="scientific">Reticulomyxa filosa</name>
    <dbReference type="NCBI Taxonomy" id="46433"/>
    <lineage>
        <taxon>Eukaryota</taxon>
        <taxon>Sar</taxon>
        <taxon>Rhizaria</taxon>
        <taxon>Retaria</taxon>
        <taxon>Foraminifera</taxon>
        <taxon>Monothalamids</taxon>
        <taxon>Reticulomyxidae</taxon>
        <taxon>Reticulomyxa</taxon>
    </lineage>
</organism>
<proteinExistence type="predicted"/>
<keyword evidence="2" id="KW-0269">Exonuclease</keyword>
<evidence type="ECO:0000313" key="3">
    <source>
        <dbReference type="Proteomes" id="UP000023152"/>
    </source>
</evidence>
<feature type="compositionally biased region" description="Acidic residues" evidence="1">
    <location>
        <begin position="160"/>
        <end position="172"/>
    </location>
</feature>
<feature type="region of interest" description="Disordered" evidence="1">
    <location>
        <begin position="155"/>
        <end position="191"/>
    </location>
</feature>
<reference evidence="2 3" key="1">
    <citation type="journal article" date="2013" name="Curr. Biol.">
        <title>The Genome of the Foraminiferan Reticulomyxa filosa.</title>
        <authorList>
            <person name="Glockner G."/>
            <person name="Hulsmann N."/>
            <person name="Schleicher M."/>
            <person name="Noegel A.A."/>
            <person name="Eichinger L."/>
            <person name="Gallinger C."/>
            <person name="Pawlowski J."/>
            <person name="Sierra R."/>
            <person name="Euteneuer U."/>
            <person name="Pillet L."/>
            <person name="Moustafa A."/>
            <person name="Platzer M."/>
            <person name="Groth M."/>
            <person name="Szafranski K."/>
            <person name="Schliwa M."/>
        </authorList>
    </citation>
    <scope>NUCLEOTIDE SEQUENCE [LARGE SCALE GENOMIC DNA]</scope>
</reference>